<dbReference type="InterPro" id="IPR050445">
    <property type="entry name" value="Bact_polysacc_biosynth/exp"/>
</dbReference>
<keyword evidence="1" id="KW-0472">Membrane</keyword>
<evidence type="ECO:0000313" key="3">
    <source>
        <dbReference type="Proteomes" id="UP000247772"/>
    </source>
</evidence>
<dbReference type="PANTHER" id="PTHR32309">
    <property type="entry name" value="TYROSINE-PROTEIN KINASE"/>
    <property type="match status" value="1"/>
</dbReference>
<evidence type="ECO:0000313" key="2">
    <source>
        <dbReference type="EMBL" id="PYE16584.1"/>
    </source>
</evidence>
<name>A0A2V4TMV8_9BURK</name>
<keyword evidence="1" id="KW-1133">Transmembrane helix</keyword>
<evidence type="ECO:0000256" key="1">
    <source>
        <dbReference type="SAM" id="Phobius"/>
    </source>
</evidence>
<comment type="caution">
    <text evidence="2">The sequence shown here is derived from an EMBL/GenBank/DDBJ whole genome shotgun (WGS) entry which is preliminary data.</text>
</comment>
<dbReference type="GO" id="GO:0005886">
    <property type="term" value="C:plasma membrane"/>
    <property type="evidence" value="ECO:0007669"/>
    <property type="project" value="TreeGrafter"/>
</dbReference>
<organism evidence="2 3">
    <name type="scientific">Paraburkholderia silvatlantica</name>
    <dbReference type="NCBI Taxonomy" id="321895"/>
    <lineage>
        <taxon>Bacteria</taxon>
        <taxon>Pseudomonadati</taxon>
        <taxon>Pseudomonadota</taxon>
        <taxon>Betaproteobacteria</taxon>
        <taxon>Burkholderiales</taxon>
        <taxon>Burkholderiaceae</taxon>
        <taxon>Paraburkholderia</taxon>
    </lineage>
</organism>
<gene>
    <name evidence="2" type="ORF">C7410_12925</name>
</gene>
<dbReference type="GO" id="GO:0004713">
    <property type="term" value="F:protein tyrosine kinase activity"/>
    <property type="evidence" value="ECO:0007669"/>
    <property type="project" value="TreeGrafter"/>
</dbReference>
<feature type="transmembrane region" description="Helical" evidence="1">
    <location>
        <begin position="12"/>
        <end position="30"/>
    </location>
</feature>
<sequence length="365" mass="40139">MIRRILKLNPLFTFVVVIPTVAASIYYGLFASDIYVSESRFVVRSAEKQAQSTMVSALLQGTGLSTGQEGAYPVIDYIESRDALQELNLNNSIVDSYSKPGDFISRFHTAYDNSFESLWKYYDRRIVSVNLDTTSSITTLQVRAYSAQTAKRINDQLLQMSERLINRMNARAAEDAVRFAKARADDAADAARNAAASLAAFRRTNTIFDPDKQSGQQLQQVMLLQNRLFDAQTRVAELESVSPSNPQIPALKVSIATMQKQIDAANGDVAGRAGSLAEKAASYARLQLDADFADKRLASAMAALDSAEAEAQRKQLYLETIVTANTPDKAIEPYRFAAVATVLLIGLVVWGILTLLLASIREHHA</sequence>
<feature type="transmembrane region" description="Helical" evidence="1">
    <location>
        <begin position="336"/>
        <end position="358"/>
    </location>
</feature>
<proteinExistence type="predicted"/>
<dbReference type="EMBL" id="QJSQ01000029">
    <property type="protein sequence ID" value="PYE16584.1"/>
    <property type="molecule type" value="Genomic_DNA"/>
</dbReference>
<dbReference type="PANTHER" id="PTHR32309:SF13">
    <property type="entry name" value="FERRIC ENTEROBACTIN TRANSPORT PROTEIN FEPE"/>
    <property type="match status" value="1"/>
</dbReference>
<dbReference type="Proteomes" id="UP000247772">
    <property type="component" value="Unassembled WGS sequence"/>
</dbReference>
<reference evidence="2 3" key="1">
    <citation type="submission" date="2018-06" db="EMBL/GenBank/DDBJ databases">
        <title>Genomic Encyclopedia of Type Strains, Phase IV (KMG-V): Genome sequencing to study the core and pangenomes of soil and plant-associated prokaryotes.</title>
        <authorList>
            <person name="Whitman W."/>
        </authorList>
    </citation>
    <scope>NUCLEOTIDE SEQUENCE [LARGE SCALE GENOMIC DNA]</scope>
    <source>
        <strain evidence="2 3">SRCL-318</strain>
    </source>
</reference>
<dbReference type="AlphaFoldDB" id="A0A2V4TMV8"/>
<protein>
    <submittedName>
        <fullName evidence="2">Capsular polysaccharide transport system permease protein</fullName>
    </submittedName>
</protein>
<keyword evidence="1" id="KW-0812">Transmembrane</keyword>
<accession>A0A2V4TMV8</accession>